<gene>
    <name evidence="1" type="ORF">FKW77_006035</name>
</gene>
<dbReference type="EMBL" id="CP042187">
    <property type="protein sequence ID" value="QDS69456.1"/>
    <property type="molecule type" value="Genomic_DNA"/>
</dbReference>
<accession>A0A517L1G2</accession>
<dbReference type="AlphaFoldDB" id="A0A517L1G2"/>
<evidence type="ECO:0008006" key="3">
    <source>
        <dbReference type="Google" id="ProtNLM"/>
    </source>
</evidence>
<dbReference type="Gene3D" id="2.170.270.10">
    <property type="entry name" value="SET domain"/>
    <property type="match status" value="1"/>
</dbReference>
<dbReference type="SUPFAM" id="SSF82199">
    <property type="entry name" value="SET domain"/>
    <property type="match status" value="1"/>
</dbReference>
<protein>
    <recommendedName>
        <fullName evidence="3">SET domain-containing protein</fullName>
    </recommendedName>
</protein>
<sequence length="493" mass="56594">MALSPGVQCVEFRRYTDYITRDPSVVQSWRDRAKWLHEQTYPILAIADAYKAAKLAETYYGAEADINDDSQESIDALDVVKQCLGELNRYTQDLEPGPNSQDRFEQSQVWLQKRTMEALHTPVSGRHQFPWMEVRSVDAKQRAIACFSTQHRLVLKQSSVSTDPNVLGVFTRPHKNAARLIFKKGEDILTELAVTDDQQRVPYVLDSENRLLEHYIRRLATKHLYISALERQARLRHNRASSISDQRWAVPRPSTMRIIFEDHKHDRNDSPGSSSVRAAKKLRTGFMSLVNRNTRSGMEQRAEYALSKAKVRMEIPNVMNSRLVTFPLSIPISNVAEINPATMDRPDVEGLGLNIIYKRRPRDSQFIPDNRAYYRSLNIERMNSVGLGLSDPELDTLTITFGTPLEPFCSKLDVTDIVDLVDRLTDSWHPDLDFWRILAIKWKLETNSFRARDEDGRKTAEGLAKYFSFFNHSCKPNAAFVPTDVHHGSQTRT</sequence>
<reference evidence="1 2" key="1">
    <citation type="submission" date="2019-07" db="EMBL/GenBank/DDBJ databases">
        <title>Finished genome of Venturia effusa.</title>
        <authorList>
            <person name="Young C.A."/>
            <person name="Cox M.P."/>
            <person name="Ganley A.R.D."/>
            <person name="David W.J."/>
        </authorList>
    </citation>
    <scope>NUCLEOTIDE SEQUENCE [LARGE SCALE GENOMIC DNA]</scope>
    <source>
        <strain evidence="2">albino</strain>
    </source>
</reference>
<evidence type="ECO:0000313" key="2">
    <source>
        <dbReference type="Proteomes" id="UP000316270"/>
    </source>
</evidence>
<dbReference type="InterPro" id="IPR046341">
    <property type="entry name" value="SET_dom_sf"/>
</dbReference>
<name>A0A517L1G2_9PEZI</name>
<proteinExistence type="predicted"/>
<evidence type="ECO:0000313" key="1">
    <source>
        <dbReference type="EMBL" id="QDS69456.1"/>
    </source>
</evidence>
<dbReference type="Proteomes" id="UP000316270">
    <property type="component" value="Chromosome 3"/>
</dbReference>
<keyword evidence="2" id="KW-1185">Reference proteome</keyword>
<organism evidence="1 2">
    <name type="scientific">Venturia effusa</name>
    <dbReference type="NCBI Taxonomy" id="50376"/>
    <lineage>
        <taxon>Eukaryota</taxon>
        <taxon>Fungi</taxon>
        <taxon>Dikarya</taxon>
        <taxon>Ascomycota</taxon>
        <taxon>Pezizomycotina</taxon>
        <taxon>Dothideomycetes</taxon>
        <taxon>Pleosporomycetidae</taxon>
        <taxon>Venturiales</taxon>
        <taxon>Venturiaceae</taxon>
        <taxon>Venturia</taxon>
    </lineage>
</organism>